<dbReference type="Pfam" id="PF13489">
    <property type="entry name" value="Methyltransf_23"/>
    <property type="match status" value="1"/>
</dbReference>
<dbReference type="InterPro" id="IPR029063">
    <property type="entry name" value="SAM-dependent_MTases_sf"/>
</dbReference>
<reference evidence="1" key="1">
    <citation type="submission" date="2022-08" db="EMBL/GenBank/DDBJ databases">
        <authorList>
            <person name="Vandamme P."/>
            <person name="Hettiarachchi A."/>
            <person name="Peeters C."/>
            <person name="Cnockaert M."/>
            <person name="Carlier A."/>
        </authorList>
    </citation>
    <scope>NUCLEOTIDE SEQUENCE</scope>
    <source>
        <strain evidence="1">LMG 31809</strain>
    </source>
</reference>
<dbReference type="GO" id="GO:0032259">
    <property type="term" value="P:methylation"/>
    <property type="evidence" value="ECO:0007669"/>
    <property type="project" value="UniProtKB-KW"/>
</dbReference>
<keyword evidence="1" id="KW-0489">Methyltransferase</keyword>
<comment type="caution">
    <text evidence="1">The sequence shown here is derived from an EMBL/GenBank/DDBJ whole genome shotgun (WGS) entry which is preliminary data.</text>
</comment>
<dbReference type="GO" id="GO:0008168">
    <property type="term" value="F:methyltransferase activity"/>
    <property type="evidence" value="ECO:0007669"/>
    <property type="project" value="UniProtKB-KW"/>
</dbReference>
<dbReference type="Proteomes" id="UP001141619">
    <property type="component" value="Unassembled WGS sequence"/>
</dbReference>
<keyword evidence="1" id="KW-0808">Transferase</keyword>
<dbReference type="Gene3D" id="3.40.50.150">
    <property type="entry name" value="Vaccinia Virus protein VP39"/>
    <property type="match status" value="1"/>
</dbReference>
<dbReference type="RefSeq" id="WP_274942213.1">
    <property type="nucleotide sequence ID" value="NZ_JANWOI010000001.1"/>
</dbReference>
<dbReference type="EMBL" id="JANWOI010000001">
    <property type="protein sequence ID" value="MDA5192507.1"/>
    <property type="molecule type" value="Genomic_DNA"/>
</dbReference>
<accession>A0A9X3TVL0</accession>
<name>A0A9X3TVL0_9PROT</name>
<dbReference type="CDD" id="cd02440">
    <property type="entry name" value="AdoMet_MTases"/>
    <property type="match status" value="1"/>
</dbReference>
<dbReference type="PANTHER" id="PTHR43861">
    <property type="entry name" value="TRANS-ACONITATE 2-METHYLTRANSFERASE-RELATED"/>
    <property type="match status" value="1"/>
</dbReference>
<proteinExistence type="predicted"/>
<reference evidence="1" key="2">
    <citation type="journal article" date="2023" name="Syst. Appl. Microbiol.">
        <title>Govania unica gen. nov., sp. nov., a rare biosphere bacterium that represents a novel family in the class Alphaproteobacteria.</title>
        <authorList>
            <person name="Vandamme P."/>
            <person name="Peeters C."/>
            <person name="Hettiarachchi A."/>
            <person name="Cnockaert M."/>
            <person name="Carlier A."/>
        </authorList>
    </citation>
    <scope>NUCLEOTIDE SEQUENCE</scope>
    <source>
        <strain evidence="1">LMG 31809</strain>
    </source>
</reference>
<dbReference type="SUPFAM" id="SSF53335">
    <property type="entry name" value="S-adenosyl-L-methionine-dependent methyltransferases"/>
    <property type="match status" value="1"/>
</dbReference>
<gene>
    <name evidence="1" type="ORF">NYP16_00850</name>
</gene>
<sequence>MMNEEKTRLADIASQSLYCAGVNRDTIVHCFDIFKRFMNNGSILEMGPAEGIMTDLLVDLPNSLTVVEGSEIFCQSLTKRHPSINVVHALFEEYKPTQKFDNIILGHVLEHVEDPVDILRHARNWLTPTGQILAAVPNSRSLHRQAAVIMEMLSFEEQLNEPDRHHGHRRVYNPETYRRDFLAAGLKIKQFGGYWMKPLSNKQIEDSWSPELLKAFMTLGERYPDIAGEIYVVAGL</sequence>
<dbReference type="AlphaFoldDB" id="A0A9X3TVL0"/>
<dbReference type="PANTHER" id="PTHR43861:SF6">
    <property type="entry name" value="METHYLTRANSFERASE TYPE 11"/>
    <property type="match status" value="1"/>
</dbReference>
<evidence type="ECO:0000313" key="2">
    <source>
        <dbReference type="Proteomes" id="UP001141619"/>
    </source>
</evidence>
<keyword evidence="2" id="KW-1185">Reference proteome</keyword>
<evidence type="ECO:0000313" key="1">
    <source>
        <dbReference type="EMBL" id="MDA5192507.1"/>
    </source>
</evidence>
<organism evidence="1 2">
    <name type="scientific">Govanella unica</name>
    <dbReference type="NCBI Taxonomy" id="2975056"/>
    <lineage>
        <taxon>Bacteria</taxon>
        <taxon>Pseudomonadati</taxon>
        <taxon>Pseudomonadota</taxon>
        <taxon>Alphaproteobacteria</taxon>
        <taxon>Emcibacterales</taxon>
        <taxon>Govanellaceae</taxon>
        <taxon>Govanella</taxon>
    </lineage>
</organism>
<protein>
    <submittedName>
        <fullName evidence="1">Class I SAM-dependent methyltransferase</fullName>
    </submittedName>
</protein>